<gene>
    <name evidence="1" type="ORF">DS909_08945</name>
</gene>
<reference evidence="1 2" key="1">
    <citation type="submission" date="2018-07" db="EMBL/GenBank/DDBJ databases">
        <title>Modular assembly of carbohydrate-degrading microbial communities in the ocean.</title>
        <authorList>
            <person name="Enke T.N."/>
            <person name="Datta M.S."/>
            <person name="Schwartzman J.A."/>
            <person name="Cermak N."/>
            <person name="Schmitz D.A."/>
            <person name="Barrere J."/>
            <person name="Cordero O.X."/>
        </authorList>
    </citation>
    <scope>NUCLEOTIDE SEQUENCE [LARGE SCALE GENOMIC DNA]</scope>
    <source>
        <strain evidence="1 2">C3M10</strain>
    </source>
</reference>
<dbReference type="Pfam" id="PF11964">
    <property type="entry name" value="SpoIIAA-like"/>
    <property type="match status" value="2"/>
</dbReference>
<dbReference type="AlphaFoldDB" id="A0A366X063"/>
<accession>A0A366X063</accession>
<dbReference type="RefSeq" id="WP_113823102.1">
    <property type="nucleotide sequence ID" value="NZ_QOCE01000025.1"/>
</dbReference>
<comment type="caution">
    <text evidence="1">The sequence shown here is derived from an EMBL/GenBank/DDBJ whole genome shotgun (WGS) entry which is preliminary data.</text>
</comment>
<dbReference type="EMBL" id="QOCE01000025">
    <property type="protein sequence ID" value="RBW56821.1"/>
    <property type="molecule type" value="Genomic_DNA"/>
</dbReference>
<evidence type="ECO:0000313" key="2">
    <source>
        <dbReference type="Proteomes" id="UP000252706"/>
    </source>
</evidence>
<organism evidence="1 2">
    <name type="scientific">Phaeobacter gallaeciensis</name>
    <dbReference type="NCBI Taxonomy" id="60890"/>
    <lineage>
        <taxon>Bacteria</taxon>
        <taxon>Pseudomonadati</taxon>
        <taxon>Pseudomonadota</taxon>
        <taxon>Alphaproteobacteria</taxon>
        <taxon>Rhodobacterales</taxon>
        <taxon>Roseobacteraceae</taxon>
        <taxon>Phaeobacter</taxon>
    </lineage>
</organism>
<proteinExistence type="predicted"/>
<dbReference type="Gene3D" id="3.40.50.10600">
    <property type="entry name" value="SpoIIaa-like domains"/>
    <property type="match status" value="2"/>
</dbReference>
<dbReference type="InterPro" id="IPR036513">
    <property type="entry name" value="STAS_dom_sf"/>
</dbReference>
<dbReference type="OrthoDB" id="9811577at2"/>
<dbReference type="Proteomes" id="UP000252706">
    <property type="component" value="Unassembled WGS sequence"/>
</dbReference>
<dbReference type="SUPFAM" id="SSF52091">
    <property type="entry name" value="SpoIIaa-like"/>
    <property type="match status" value="2"/>
</dbReference>
<dbReference type="InterPro" id="IPR021866">
    <property type="entry name" value="SpoIIAA-like"/>
</dbReference>
<sequence>MIVVETQMDGALLEVEMSGHINQDDYTNTLVPAIETALGKVDALRMVVVLGEEFRGFDMGAVWADTQLGLTHWSGFDRLAIVSDVGWITTSIRLTAAFLPCPVQVFEVAEIETARRWIRESLGAVHFQDLGGIGLHVSLMGKLDPTVIKGAEDDLNAEIRARDGLRLLLDLSEFDGWQGLSALGAHFNLIRDHAAIPDRVAVLGDKTWQHMGQRVMRHFLNADTKFFETADIEQAKAWLAEV</sequence>
<name>A0A366X063_9RHOB</name>
<protein>
    <submittedName>
        <fullName evidence="1">STAS/SEC14 domain-containing protein</fullName>
    </submittedName>
</protein>
<dbReference type="InterPro" id="IPR038396">
    <property type="entry name" value="SpoIIAA-like_sf"/>
</dbReference>
<evidence type="ECO:0000313" key="1">
    <source>
        <dbReference type="EMBL" id="RBW56821.1"/>
    </source>
</evidence>